<dbReference type="PANTHER" id="PTHR33322">
    <property type="entry name" value="BAG DOMAIN CONTAINING PROTEIN, EXPRESSED"/>
    <property type="match status" value="1"/>
</dbReference>
<dbReference type="PANTHER" id="PTHR33322:SF18">
    <property type="entry name" value="BAG FAMILY MOLECULAR CHAPERONE REGULATOR 8, CHLOROPLASTIC"/>
    <property type="match status" value="1"/>
</dbReference>
<feature type="compositionally biased region" description="Basic and acidic residues" evidence="2">
    <location>
        <begin position="379"/>
        <end position="392"/>
    </location>
</feature>
<dbReference type="GO" id="GO:0009506">
    <property type="term" value="C:plasmodesma"/>
    <property type="evidence" value="ECO:0007669"/>
    <property type="project" value="TreeGrafter"/>
</dbReference>
<comment type="caution">
    <text evidence="3">The sequence shown here is derived from an EMBL/GenBank/DDBJ whole genome shotgun (WGS) entry which is preliminary data.</text>
</comment>
<sequence>MASHHHCQNHVSAPTTFTTTTTAPCCCFSHCSTQPHHHPISPPQLSTDPLLQSLVSLLQQQQQLQLQHHRSHLFSPCLNEPNSHKKNHHQQSKLHFQQEDDPQQTHFVLSSLLQRINTLESSLHQFSACSSNNHSCHSHSLRDTAARVIQTHFRAFLVHRSRTLRQLKELAFIKSGFNSLKSSISTESHFDFKVVSHKAMDLLLKLDSIQGGDPMIRDGKRNVRGLGNTSKARALGNTSKARALNAKNGYGSCRDLTQSQKEIMEKLRKRVEKISGFSRVCENDQEDAELEGRGGQPSVTKAVSFSENGNSYRVISDTDESAINGDGSSNDGSDNIDDQGEAVEIHFAETGERKGFSKGTENDQEAHLEDGGGSAESSDSERNPRRNPRNDGDYESNGYCLNKDGSLVFSAPVPVKMESRADMMKKKGCENCHIGGAVTGLEFSSHAKFCGMAGGALESVEWFNSFRLNHRNNMFRQPNNTPHLTERTPPPPPYNSQ</sequence>
<keyword evidence="4" id="KW-1185">Reference proteome</keyword>
<evidence type="ECO:0000256" key="2">
    <source>
        <dbReference type="SAM" id="MobiDB-lite"/>
    </source>
</evidence>
<reference evidence="3 4" key="1">
    <citation type="journal article" date="2023" name="Int. J. Mol. Sci.">
        <title>De Novo Assembly and Annotation of 11 Diverse Shrub Willow (Salix) Genomes Reveals Novel Gene Organization in Sex-Linked Regions.</title>
        <authorList>
            <person name="Hyden B."/>
            <person name="Feng K."/>
            <person name="Yates T.B."/>
            <person name="Jawdy S."/>
            <person name="Cereghino C."/>
            <person name="Smart L.B."/>
            <person name="Muchero W."/>
        </authorList>
    </citation>
    <scope>NUCLEOTIDE SEQUENCE [LARGE SCALE GENOMIC DNA]</scope>
    <source>
        <tissue evidence="3">Shoot tip</tissue>
    </source>
</reference>
<evidence type="ECO:0000313" key="4">
    <source>
        <dbReference type="Proteomes" id="UP001162972"/>
    </source>
</evidence>
<dbReference type="Proteomes" id="UP001162972">
    <property type="component" value="Chromosome 17"/>
</dbReference>
<evidence type="ECO:0000256" key="1">
    <source>
        <dbReference type="ARBA" id="ARBA00023186"/>
    </source>
</evidence>
<feature type="region of interest" description="Disordered" evidence="2">
    <location>
        <begin position="349"/>
        <end position="397"/>
    </location>
</feature>
<feature type="region of interest" description="Disordered" evidence="2">
    <location>
        <begin position="75"/>
        <end position="99"/>
    </location>
</feature>
<dbReference type="EMBL" id="JAPFFJ010000008">
    <property type="protein sequence ID" value="KAJ6421578.1"/>
    <property type="molecule type" value="Genomic_DNA"/>
</dbReference>
<feature type="compositionally biased region" description="Basic and acidic residues" evidence="2">
    <location>
        <begin position="349"/>
        <end position="370"/>
    </location>
</feature>
<protein>
    <submittedName>
        <fullName evidence="3">Uncharacterized protein</fullName>
    </submittedName>
</protein>
<name>A0AAD6KE53_9ROSI</name>
<proteinExistence type="predicted"/>
<organism evidence="3 4">
    <name type="scientific">Salix udensis</name>
    <dbReference type="NCBI Taxonomy" id="889485"/>
    <lineage>
        <taxon>Eukaryota</taxon>
        <taxon>Viridiplantae</taxon>
        <taxon>Streptophyta</taxon>
        <taxon>Embryophyta</taxon>
        <taxon>Tracheophyta</taxon>
        <taxon>Spermatophyta</taxon>
        <taxon>Magnoliopsida</taxon>
        <taxon>eudicotyledons</taxon>
        <taxon>Gunneridae</taxon>
        <taxon>Pentapetalae</taxon>
        <taxon>rosids</taxon>
        <taxon>fabids</taxon>
        <taxon>Malpighiales</taxon>
        <taxon>Salicaceae</taxon>
        <taxon>Saliceae</taxon>
        <taxon>Salix</taxon>
    </lineage>
</organism>
<keyword evidence="1" id="KW-0143">Chaperone</keyword>
<dbReference type="GO" id="GO:0006457">
    <property type="term" value="P:protein folding"/>
    <property type="evidence" value="ECO:0007669"/>
    <property type="project" value="TreeGrafter"/>
</dbReference>
<feature type="region of interest" description="Disordered" evidence="2">
    <location>
        <begin position="284"/>
        <end position="305"/>
    </location>
</feature>
<feature type="compositionally biased region" description="Pro residues" evidence="2">
    <location>
        <begin position="488"/>
        <end position="497"/>
    </location>
</feature>
<dbReference type="InterPro" id="IPR040400">
    <property type="entry name" value="BAG5/6/7/8"/>
</dbReference>
<accession>A0AAD6KE53</accession>
<gene>
    <name evidence="3" type="ORF">OIU84_028866</name>
</gene>
<dbReference type="AlphaFoldDB" id="A0AAD6KE53"/>
<feature type="region of interest" description="Disordered" evidence="2">
    <location>
        <begin position="475"/>
        <end position="497"/>
    </location>
</feature>
<evidence type="ECO:0000313" key="3">
    <source>
        <dbReference type="EMBL" id="KAJ6421578.1"/>
    </source>
</evidence>